<organism evidence="2 3">
    <name type="scientific">Dibothriocephalus latus</name>
    <name type="common">Fish tapeworm</name>
    <name type="synonym">Diphyllobothrium latum</name>
    <dbReference type="NCBI Taxonomy" id="60516"/>
    <lineage>
        <taxon>Eukaryota</taxon>
        <taxon>Metazoa</taxon>
        <taxon>Spiralia</taxon>
        <taxon>Lophotrochozoa</taxon>
        <taxon>Platyhelminthes</taxon>
        <taxon>Cestoda</taxon>
        <taxon>Eucestoda</taxon>
        <taxon>Diphyllobothriidea</taxon>
        <taxon>Diphyllobothriidae</taxon>
        <taxon>Dibothriocephalus</taxon>
    </lineage>
</organism>
<feature type="non-terminal residue" evidence="2">
    <location>
        <position position="470"/>
    </location>
</feature>
<feature type="domain" description="Phosphoacetylglucosamine mutase AMG1" evidence="1">
    <location>
        <begin position="341"/>
        <end position="468"/>
    </location>
</feature>
<name>A0A3P7L9K5_DIBLA</name>
<evidence type="ECO:0000313" key="3">
    <source>
        <dbReference type="Proteomes" id="UP000281553"/>
    </source>
</evidence>
<keyword evidence="3" id="KW-1185">Reference proteome</keyword>
<protein>
    <recommendedName>
        <fullName evidence="1">Phosphoacetylglucosamine mutase AMG1 domain-containing protein</fullName>
    </recommendedName>
</protein>
<proteinExistence type="predicted"/>
<dbReference type="PANTHER" id="PTHR45955:SF1">
    <property type="entry name" value="PHOSPHOACETYLGLUCOSAMINE MUTASE"/>
    <property type="match status" value="1"/>
</dbReference>
<dbReference type="PANTHER" id="PTHR45955">
    <property type="entry name" value="PHOSPHOACETYLGLUCOSAMINE MUTASE"/>
    <property type="match status" value="1"/>
</dbReference>
<dbReference type="Proteomes" id="UP000281553">
    <property type="component" value="Unassembled WGS sequence"/>
</dbReference>
<dbReference type="EMBL" id="UYRU01056052">
    <property type="protein sequence ID" value="VDN13294.1"/>
    <property type="molecule type" value="Genomic_DNA"/>
</dbReference>
<reference evidence="2 3" key="1">
    <citation type="submission" date="2018-11" db="EMBL/GenBank/DDBJ databases">
        <authorList>
            <consortium name="Pathogen Informatics"/>
        </authorList>
    </citation>
    <scope>NUCLEOTIDE SEQUENCE [LARGE SCALE GENOMIC DNA]</scope>
</reference>
<dbReference type="AlphaFoldDB" id="A0A3P7L9K5"/>
<dbReference type="InterPro" id="IPR049022">
    <property type="entry name" value="AMG1_III"/>
</dbReference>
<accession>A0A3P7L9K5</accession>
<gene>
    <name evidence="2" type="ORF">DILT_LOCUS9125</name>
</gene>
<sequence length="470" mass="51329">MQLAGVVICGLVSDRTTLEAICVDEFWATLPGPCAVAYTAEMAQHFAAALALVRGGTYHLNVDCAHGVGGIAVTSLAANIHLELIKPTYPADSPRVCLHTFNTLTHDKHLLNNKCGADFVKWVVFTVALVSPQLGLTSEGTDEMTMLRPLIIYLRDILLAETYNFTCIRAMLVFDFSEEKRLVETITYGVQRMNFTAFLNFLLAPVELNLGVGFAQKSDSVIPALKKKIVYICCQGAKSASCWLTDQSSWTFESYDLQRVGAVRASSIIIATCVALSSTAFLSCSELYGFRPQLTPSEDNSLAFTGPTNERWASIDGDADRLIYFYPDPVPGCAERVELIDGDRIAVLFASFIIRELKRHTPMPNLRLGVVQTAYSNAAATTHLRRDLDVEVAYAKTGVKYLHKTAKTFDFGIYFESNGHGTVLLSAAAEKFLAGLPSDSLLRAFFNLVNSAVGDALSDLLLVEFVLATG</sequence>
<dbReference type="GO" id="GO:0006048">
    <property type="term" value="P:UDP-N-acetylglucosamine biosynthetic process"/>
    <property type="evidence" value="ECO:0007669"/>
    <property type="project" value="TreeGrafter"/>
</dbReference>
<evidence type="ECO:0000313" key="2">
    <source>
        <dbReference type="EMBL" id="VDN13294.1"/>
    </source>
</evidence>
<dbReference type="Pfam" id="PF21404">
    <property type="entry name" value="AMG1_III"/>
    <property type="match status" value="1"/>
</dbReference>
<evidence type="ECO:0000259" key="1">
    <source>
        <dbReference type="Pfam" id="PF21404"/>
    </source>
</evidence>
<dbReference type="OrthoDB" id="1928at2759"/>
<dbReference type="GO" id="GO:0004610">
    <property type="term" value="F:phosphoacetylglucosamine mutase activity"/>
    <property type="evidence" value="ECO:0007669"/>
    <property type="project" value="TreeGrafter"/>
</dbReference>